<proteinExistence type="predicted"/>
<dbReference type="InterPro" id="IPR036374">
    <property type="entry name" value="OxRdtase_Mopterin-bd_sf"/>
</dbReference>
<feature type="domain" description="Oxidoreductase molybdopterin-binding" evidence="1">
    <location>
        <begin position="32"/>
        <end position="177"/>
    </location>
</feature>
<dbReference type="InterPro" id="IPR000572">
    <property type="entry name" value="OxRdtase_Mopterin-bd_dom"/>
</dbReference>
<dbReference type="PANTHER" id="PTHR43032">
    <property type="entry name" value="PROTEIN-METHIONINE-SULFOXIDE REDUCTASE"/>
    <property type="match status" value="1"/>
</dbReference>
<comment type="caution">
    <text evidence="2">The sequence shown here is derived from an EMBL/GenBank/DDBJ whole genome shotgun (WGS) entry which is preliminary data.</text>
</comment>
<organism evidence="2">
    <name type="scientific">mine drainage metagenome</name>
    <dbReference type="NCBI Taxonomy" id="410659"/>
    <lineage>
        <taxon>unclassified sequences</taxon>
        <taxon>metagenomes</taxon>
        <taxon>ecological metagenomes</taxon>
    </lineage>
</organism>
<protein>
    <submittedName>
        <fullName evidence="2">Oxidoreductase, molybdopterin binding protein</fullName>
    </submittedName>
</protein>
<dbReference type="PANTHER" id="PTHR43032:SF4">
    <property type="entry name" value="OXIDOREDUCTASE MOLYBDOPTERIN-BINDING DOMAIN-CONTAINING PROTEIN"/>
    <property type="match status" value="1"/>
</dbReference>
<evidence type="ECO:0000259" key="1">
    <source>
        <dbReference type="Pfam" id="PF00174"/>
    </source>
</evidence>
<name>T0YIM6_9ZZZZ</name>
<gene>
    <name evidence="2" type="ORF">B1B_17668</name>
</gene>
<dbReference type="Pfam" id="PF00174">
    <property type="entry name" value="Oxidored_molyb"/>
    <property type="match status" value="1"/>
</dbReference>
<evidence type="ECO:0000313" key="2">
    <source>
        <dbReference type="EMBL" id="EQD33018.1"/>
    </source>
</evidence>
<dbReference type="EMBL" id="AUZY01011812">
    <property type="protein sequence ID" value="EQD33018.1"/>
    <property type="molecule type" value="Genomic_DNA"/>
</dbReference>
<feature type="non-terminal residue" evidence="2">
    <location>
        <position position="1"/>
    </location>
</feature>
<reference evidence="2" key="1">
    <citation type="submission" date="2013-08" db="EMBL/GenBank/DDBJ databases">
        <authorList>
            <person name="Mendez C."/>
            <person name="Richter M."/>
            <person name="Ferrer M."/>
            <person name="Sanchez J."/>
        </authorList>
    </citation>
    <scope>NUCLEOTIDE SEQUENCE</scope>
</reference>
<dbReference type="AlphaFoldDB" id="T0YIM6"/>
<reference evidence="2" key="2">
    <citation type="journal article" date="2014" name="ISME J.">
        <title>Microbial stratification in low pH oxic and suboxic macroscopic growths along an acid mine drainage.</title>
        <authorList>
            <person name="Mendez-Garcia C."/>
            <person name="Mesa V."/>
            <person name="Sprenger R.R."/>
            <person name="Richter M."/>
            <person name="Diez M.S."/>
            <person name="Solano J."/>
            <person name="Bargiela R."/>
            <person name="Golyshina O.V."/>
            <person name="Manteca A."/>
            <person name="Ramos J.L."/>
            <person name="Gallego J.R."/>
            <person name="Llorente I."/>
            <person name="Martins Dos Santos V.A."/>
            <person name="Jensen O.N."/>
            <person name="Pelaez A.I."/>
            <person name="Sanchez J."/>
            <person name="Ferrer M."/>
        </authorList>
    </citation>
    <scope>NUCLEOTIDE SEQUENCE</scope>
</reference>
<dbReference type="SUPFAM" id="SSF56524">
    <property type="entry name" value="Oxidoreductase molybdopterin-binding domain"/>
    <property type="match status" value="1"/>
</dbReference>
<dbReference type="Gene3D" id="3.90.420.10">
    <property type="entry name" value="Oxidoreductase, molybdopterin-binding domain"/>
    <property type="match status" value="1"/>
</dbReference>
<accession>T0YIM6</accession>
<sequence length="217" mass="24384">LRRALDPRVQADPQRLPPGQVLTEKWPVLHYGRVPAYELEGWRLRVFGEVERELSLSYGELLALPSKEVLCDIHCVTTWSRFDNHFLGVPLAQLAELAGVRPGVQFVEFHCFGGFTTSVPVEFALAEDALLTYQHDGQPLAAEHGYPVRALLPRKYFWKSAKWVEGVEFRSRDELGFVGAQRVQQQRRSLARGALLVAGPGGGVKLSFSGSRMEFRP</sequence>